<name>A0A9Q1ETM7_SYNKA</name>
<protein>
    <submittedName>
        <fullName evidence="1">Uncharacterized protein</fullName>
    </submittedName>
</protein>
<keyword evidence="2" id="KW-1185">Reference proteome</keyword>
<proteinExistence type="predicted"/>
<organism evidence="1 2">
    <name type="scientific">Synaphobranchus kaupii</name>
    <name type="common">Kaup's arrowtooth eel</name>
    <dbReference type="NCBI Taxonomy" id="118154"/>
    <lineage>
        <taxon>Eukaryota</taxon>
        <taxon>Metazoa</taxon>
        <taxon>Chordata</taxon>
        <taxon>Craniata</taxon>
        <taxon>Vertebrata</taxon>
        <taxon>Euteleostomi</taxon>
        <taxon>Actinopterygii</taxon>
        <taxon>Neopterygii</taxon>
        <taxon>Teleostei</taxon>
        <taxon>Anguilliformes</taxon>
        <taxon>Synaphobranchidae</taxon>
        <taxon>Synaphobranchus</taxon>
    </lineage>
</organism>
<accession>A0A9Q1ETM7</accession>
<evidence type="ECO:0000313" key="1">
    <source>
        <dbReference type="EMBL" id="KAJ8344837.1"/>
    </source>
</evidence>
<comment type="caution">
    <text evidence="1">The sequence shown here is derived from an EMBL/GenBank/DDBJ whole genome shotgun (WGS) entry which is preliminary data.</text>
</comment>
<gene>
    <name evidence="1" type="ORF">SKAU_G00290300</name>
</gene>
<sequence length="89" mass="10809">MAARRVRRRWISVWLMRVRRRARTRRVAQRNRPLNLHTGRNLRAEIQSTLKFFFVSLLQLSPFQWFESVCSEQLAGPQRRCRSEQRGLK</sequence>
<evidence type="ECO:0000313" key="2">
    <source>
        <dbReference type="Proteomes" id="UP001152622"/>
    </source>
</evidence>
<dbReference type="AlphaFoldDB" id="A0A9Q1ETM7"/>
<reference evidence="1" key="1">
    <citation type="journal article" date="2023" name="Science">
        <title>Genome structures resolve the early diversification of teleost fishes.</title>
        <authorList>
            <person name="Parey E."/>
            <person name="Louis A."/>
            <person name="Montfort J."/>
            <person name="Bouchez O."/>
            <person name="Roques C."/>
            <person name="Iampietro C."/>
            <person name="Lluch J."/>
            <person name="Castinel A."/>
            <person name="Donnadieu C."/>
            <person name="Desvignes T."/>
            <person name="Floi Bucao C."/>
            <person name="Jouanno E."/>
            <person name="Wen M."/>
            <person name="Mejri S."/>
            <person name="Dirks R."/>
            <person name="Jansen H."/>
            <person name="Henkel C."/>
            <person name="Chen W.J."/>
            <person name="Zahm M."/>
            <person name="Cabau C."/>
            <person name="Klopp C."/>
            <person name="Thompson A.W."/>
            <person name="Robinson-Rechavi M."/>
            <person name="Braasch I."/>
            <person name="Lecointre G."/>
            <person name="Bobe J."/>
            <person name="Postlethwait J.H."/>
            <person name="Berthelot C."/>
            <person name="Roest Crollius H."/>
            <person name="Guiguen Y."/>
        </authorList>
    </citation>
    <scope>NUCLEOTIDE SEQUENCE</scope>
    <source>
        <strain evidence="1">WJC10195</strain>
    </source>
</reference>
<dbReference type="Proteomes" id="UP001152622">
    <property type="component" value="Chromosome 12"/>
</dbReference>
<dbReference type="EMBL" id="JAINUF010000012">
    <property type="protein sequence ID" value="KAJ8344837.1"/>
    <property type="molecule type" value="Genomic_DNA"/>
</dbReference>